<sequence length="112" mass="12371">MCPLAQSAVSAGDSTRRSREPIAVLARTMVRPVAVVAAMKIPRCTDHWRLRYNVVPGCHGCRAEQRALVAIAQKRDRAPKTLARKSRAFHAAGGGTEQFDLAKYERLMEALK</sequence>
<dbReference type="AlphaFoldDB" id="A0A0F9ER97"/>
<proteinExistence type="predicted"/>
<reference evidence="1" key="1">
    <citation type="journal article" date="2015" name="Nature">
        <title>Complex archaea that bridge the gap between prokaryotes and eukaryotes.</title>
        <authorList>
            <person name="Spang A."/>
            <person name="Saw J.H."/>
            <person name="Jorgensen S.L."/>
            <person name="Zaremba-Niedzwiedzka K."/>
            <person name="Martijn J."/>
            <person name="Lind A.E."/>
            <person name="van Eijk R."/>
            <person name="Schleper C."/>
            <person name="Guy L."/>
            <person name="Ettema T.J."/>
        </authorList>
    </citation>
    <scope>NUCLEOTIDE SEQUENCE</scope>
</reference>
<evidence type="ECO:0000313" key="1">
    <source>
        <dbReference type="EMBL" id="KKL26393.1"/>
    </source>
</evidence>
<protein>
    <submittedName>
        <fullName evidence="1">Uncharacterized protein</fullName>
    </submittedName>
</protein>
<name>A0A0F9ER97_9ZZZZ</name>
<dbReference type="EMBL" id="LAZR01035853">
    <property type="protein sequence ID" value="KKL26393.1"/>
    <property type="molecule type" value="Genomic_DNA"/>
</dbReference>
<comment type="caution">
    <text evidence="1">The sequence shown here is derived from an EMBL/GenBank/DDBJ whole genome shotgun (WGS) entry which is preliminary data.</text>
</comment>
<gene>
    <name evidence="1" type="ORF">LCGC14_2395730</name>
</gene>
<accession>A0A0F9ER97</accession>
<organism evidence="1">
    <name type="scientific">marine sediment metagenome</name>
    <dbReference type="NCBI Taxonomy" id="412755"/>
    <lineage>
        <taxon>unclassified sequences</taxon>
        <taxon>metagenomes</taxon>
        <taxon>ecological metagenomes</taxon>
    </lineage>
</organism>